<evidence type="ECO:0000256" key="2">
    <source>
        <dbReference type="SAM" id="MobiDB-lite"/>
    </source>
</evidence>
<reference evidence="4 5" key="1">
    <citation type="journal article" date="2012" name="PLoS Pathog.">
        <title>Diverse lifestyles and strategies of plant pathogenesis encoded in the genomes of eighteen Dothideomycetes fungi.</title>
        <authorList>
            <person name="Ohm R.A."/>
            <person name="Feau N."/>
            <person name="Henrissat B."/>
            <person name="Schoch C.L."/>
            <person name="Horwitz B.A."/>
            <person name="Barry K.W."/>
            <person name="Condon B.J."/>
            <person name="Copeland A.C."/>
            <person name="Dhillon B."/>
            <person name="Glaser F."/>
            <person name="Hesse C.N."/>
            <person name="Kosti I."/>
            <person name="LaButti K."/>
            <person name="Lindquist E.A."/>
            <person name="Lucas S."/>
            <person name="Salamov A.A."/>
            <person name="Bradshaw R.E."/>
            <person name="Ciuffetti L."/>
            <person name="Hamelin R.C."/>
            <person name="Kema G.H.J."/>
            <person name="Lawrence C."/>
            <person name="Scott J.A."/>
            <person name="Spatafora J.W."/>
            <person name="Turgeon B.G."/>
            <person name="de Wit P.J.G.M."/>
            <person name="Zhong S."/>
            <person name="Goodwin S.B."/>
            <person name="Grigoriev I.V."/>
        </authorList>
    </citation>
    <scope>NUCLEOTIDE SEQUENCE [LARGE SCALE GENOMIC DNA]</scope>
    <source>
        <strain evidence="4 5">CIRAD86</strain>
    </source>
</reference>
<proteinExistence type="predicted"/>
<dbReference type="SUPFAM" id="SSF54160">
    <property type="entry name" value="Chromo domain-like"/>
    <property type="match status" value="1"/>
</dbReference>
<evidence type="ECO:0000313" key="4">
    <source>
        <dbReference type="EMBL" id="EME79852.1"/>
    </source>
</evidence>
<dbReference type="InterPro" id="IPR000953">
    <property type="entry name" value="Chromo/chromo_shadow_dom"/>
</dbReference>
<dbReference type="KEGG" id="pfj:MYCFIDRAFT_211886"/>
<dbReference type="InterPro" id="IPR016197">
    <property type="entry name" value="Chromo-like_dom_sf"/>
</dbReference>
<gene>
    <name evidence="4" type="ORF">MYCFIDRAFT_211886</name>
</gene>
<protein>
    <recommendedName>
        <fullName evidence="3">Chromo domain-containing protein</fullName>
    </recommendedName>
</protein>
<feature type="domain" description="Chromo" evidence="3">
    <location>
        <begin position="121"/>
        <end position="170"/>
    </location>
</feature>
<feature type="region of interest" description="Disordered" evidence="2">
    <location>
        <begin position="1"/>
        <end position="55"/>
    </location>
</feature>
<sequence>MDNACASPDWVSRPKLKRPAGSGISPGGRFKKPRIVYNSKKHRDPFNLSLSADDEKENLTEKVAERVGGDVHVGVPAANVQVAHVGNTTTTQPPQKQGAKKGQEPKTKQNKIPPSPSTEWYTISKIVRQRPSTATAKKNVNPEPEYLIQWAGTQPNGKPWPCSWERESHINAAALEDWNAEILRRKGKVEECESGKPVKSGTRVVGECGYDAGKVAMRLVGGREVMVRWENVRFGDLMVWDGMGLNE</sequence>
<dbReference type="HOGENOM" id="CLU_1124961_0_0_1"/>
<feature type="compositionally biased region" description="Basic residues" evidence="2">
    <location>
        <begin position="29"/>
        <end position="43"/>
    </location>
</feature>
<feature type="compositionally biased region" description="Low complexity" evidence="2">
    <location>
        <begin position="87"/>
        <end position="97"/>
    </location>
</feature>
<organism evidence="4 5">
    <name type="scientific">Pseudocercospora fijiensis (strain CIRAD86)</name>
    <name type="common">Black leaf streak disease fungus</name>
    <name type="synonym">Mycosphaerella fijiensis</name>
    <dbReference type="NCBI Taxonomy" id="383855"/>
    <lineage>
        <taxon>Eukaryota</taxon>
        <taxon>Fungi</taxon>
        <taxon>Dikarya</taxon>
        <taxon>Ascomycota</taxon>
        <taxon>Pezizomycotina</taxon>
        <taxon>Dothideomycetes</taxon>
        <taxon>Dothideomycetidae</taxon>
        <taxon>Mycosphaerellales</taxon>
        <taxon>Mycosphaerellaceae</taxon>
        <taxon>Pseudocercospora</taxon>
    </lineage>
</organism>
<dbReference type="GeneID" id="19337536"/>
<name>M3AR00_PSEFD</name>
<dbReference type="GO" id="GO:0006338">
    <property type="term" value="P:chromatin remodeling"/>
    <property type="evidence" value="ECO:0007669"/>
    <property type="project" value="UniProtKB-ARBA"/>
</dbReference>
<keyword evidence="5" id="KW-1185">Reference proteome</keyword>
<evidence type="ECO:0000259" key="3">
    <source>
        <dbReference type="PROSITE" id="PS50013"/>
    </source>
</evidence>
<dbReference type="Gene3D" id="2.40.50.40">
    <property type="match status" value="1"/>
</dbReference>
<dbReference type="AlphaFoldDB" id="M3AR00"/>
<feature type="region of interest" description="Disordered" evidence="2">
    <location>
        <begin position="87"/>
        <end position="118"/>
    </location>
</feature>
<dbReference type="OrthoDB" id="3647690at2759"/>
<dbReference type="RefSeq" id="XP_007928975.1">
    <property type="nucleotide sequence ID" value="XM_007930784.1"/>
</dbReference>
<dbReference type="Proteomes" id="UP000016932">
    <property type="component" value="Unassembled WGS sequence"/>
</dbReference>
<dbReference type="VEuPathDB" id="FungiDB:MYCFIDRAFT_211886"/>
<evidence type="ECO:0000313" key="5">
    <source>
        <dbReference type="Proteomes" id="UP000016932"/>
    </source>
</evidence>
<accession>M3AR00</accession>
<dbReference type="PROSITE" id="PS50013">
    <property type="entry name" value="CHROMO_2"/>
    <property type="match status" value="1"/>
</dbReference>
<comment type="subunit">
    <text evidence="1">Component of the NuA4 histone acetyltransferase complex.</text>
</comment>
<dbReference type="EMBL" id="KB446561">
    <property type="protein sequence ID" value="EME79852.1"/>
    <property type="molecule type" value="Genomic_DNA"/>
</dbReference>
<evidence type="ECO:0000256" key="1">
    <source>
        <dbReference type="ARBA" id="ARBA00011353"/>
    </source>
</evidence>